<evidence type="ECO:0000313" key="3">
    <source>
        <dbReference type="EMBL" id="HGY56480.1"/>
    </source>
</evidence>
<gene>
    <name evidence="3" type="ORF">ENK44_12290</name>
</gene>
<dbReference type="InterPro" id="IPR001763">
    <property type="entry name" value="Rhodanese-like_dom"/>
</dbReference>
<dbReference type="PANTHER" id="PTHR44086">
    <property type="entry name" value="THIOSULFATE SULFURTRANSFERASE RDL2, MITOCHONDRIAL-RELATED"/>
    <property type="match status" value="1"/>
</dbReference>
<reference evidence="3" key="1">
    <citation type="journal article" date="2020" name="mSystems">
        <title>Genome- and Community-Level Interaction Insights into Carbon Utilization and Element Cycling Functions of Hydrothermarchaeota in Hydrothermal Sediment.</title>
        <authorList>
            <person name="Zhou Z."/>
            <person name="Liu Y."/>
            <person name="Xu W."/>
            <person name="Pan J."/>
            <person name="Luo Z.H."/>
            <person name="Li M."/>
        </authorList>
    </citation>
    <scope>NUCLEOTIDE SEQUENCE [LARGE SCALE GENOMIC DNA]</scope>
    <source>
        <strain evidence="3">HyVt-577</strain>
    </source>
</reference>
<feature type="region of interest" description="Disordered" evidence="1">
    <location>
        <begin position="189"/>
        <end position="210"/>
    </location>
</feature>
<dbReference type="SUPFAM" id="SSF52821">
    <property type="entry name" value="Rhodanese/Cell cycle control phosphatase"/>
    <property type="match status" value="1"/>
</dbReference>
<dbReference type="PANTHER" id="PTHR44086:SF10">
    <property type="entry name" value="THIOSULFATE SULFURTRANSFERASE_RHODANESE-LIKE DOMAIN-CONTAINING PROTEIN 3"/>
    <property type="match status" value="1"/>
</dbReference>
<feature type="domain" description="Rhodanese" evidence="2">
    <location>
        <begin position="62"/>
        <end position="152"/>
    </location>
</feature>
<dbReference type="PROSITE" id="PS50206">
    <property type="entry name" value="RHODANESE_3"/>
    <property type="match status" value="1"/>
</dbReference>
<feature type="compositionally biased region" description="Basic residues" evidence="1">
    <location>
        <begin position="191"/>
        <end position="203"/>
    </location>
</feature>
<evidence type="ECO:0000259" key="2">
    <source>
        <dbReference type="PROSITE" id="PS50206"/>
    </source>
</evidence>
<organism evidence="3">
    <name type="scientific">Caldithrix abyssi</name>
    <dbReference type="NCBI Taxonomy" id="187145"/>
    <lineage>
        <taxon>Bacteria</taxon>
        <taxon>Pseudomonadati</taxon>
        <taxon>Calditrichota</taxon>
        <taxon>Calditrichia</taxon>
        <taxon>Calditrichales</taxon>
        <taxon>Calditrichaceae</taxon>
        <taxon>Caldithrix</taxon>
    </lineage>
</organism>
<dbReference type="CDD" id="cd00158">
    <property type="entry name" value="RHOD"/>
    <property type="match status" value="1"/>
</dbReference>
<comment type="caution">
    <text evidence="3">The sequence shown here is derived from an EMBL/GenBank/DDBJ whole genome shotgun (WGS) entry which is preliminary data.</text>
</comment>
<evidence type="ECO:0000256" key="1">
    <source>
        <dbReference type="SAM" id="MobiDB-lite"/>
    </source>
</evidence>
<dbReference type="GO" id="GO:0004792">
    <property type="term" value="F:thiosulfate-cyanide sulfurtransferase activity"/>
    <property type="evidence" value="ECO:0007669"/>
    <property type="project" value="TreeGrafter"/>
</dbReference>
<dbReference type="SMART" id="SM00450">
    <property type="entry name" value="RHOD"/>
    <property type="match status" value="1"/>
</dbReference>
<dbReference type="Proteomes" id="UP000885779">
    <property type="component" value="Unassembled WGS sequence"/>
</dbReference>
<dbReference type="InterPro" id="IPR036873">
    <property type="entry name" value="Rhodanese-like_dom_sf"/>
</dbReference>
<dbReference type="EMBL" id="DRQG01000114">
    <property type="protein sequence ID" value="HGY56480.1"/>
    <property type="molecule type" value="Genomic_DNA"/>
</dbReference>
<sequence>MKNLNLKTIGFGTLILLGLILAFSPVDQMAHKHVDTAFLLQEISNQSHYVAPDEVAHWVIDKDPSVQIIDIRSKEDYDKYHIPGSEWIPLANLLSDEAKDILDPDKTIVLASNGNSKAAQAWVLLKEAGYDDVYVLMGGMNYWVQVFTNPEKPNGAYTDEEIFAYQFRKAAGPVLMGTQVAASTDTEINKPKKVIKRRRKKPSKKLDEGC</sequence>
<dbReference type="Gene3D" id="3.40.250.10">
    <property type="entry name" value="Rhodanese-like domain"/>
    <property type="match status" value="1"/>
</dbReference>
<dbReference type="Pfam" id="PF00581">
    <property type="entry name" value="Rhodanese"/>
    <property type="match status" value="1"/>
</dbReference>
<proteinExistence type="predicted"/>
<accession>A0A7V4WVR5</accession>
<name>A0A7V4WVR5_CALAY</name>
<protein>
    <submittedName>
        <fullName evidence="3">Rhodanese-like domain-containing protein</fullName>
    </submittedName>
</protein>
<dbReference type="AlphaFoldDB" id="A0A7V4WVR5"/>